<evidence type="ECO:0000313" key="3">
    <source>
        <dbReference type="EMBL" id="EJT72147.1"/>
    </source>
</evidence>
<feature type="region of interest" description="Disordered" evidence="1">
    <location>
        <begin position="233"/>
        <end position="255"/>
    </location>
</feature>
<reference evidence="3" key="2">
    <citation type="submission" date="2010-07" db="EMBL/GenBank/DDBJ databases">
        <authorList>
            <consortium name="The Broad Institute Genome Sequencing Platform"/>
            <consortium name="Broad Institute Genome Sequencing Center for Infectious Disease"/>
            <person name="Ma L.-J."/>
            <person name="Dead R."/>
            <person name="Young S."/>
            <person name="Zeng Q."/>
            <person name="Koehrsen M."/>
            <person name="Alvarado L."/>
            <person name="Berlin A."/>
            <person name="Chapman S.B."/>
            <person name="Chen Z."/>
            <person name="Freedman E."/>
            <person name="Gellesch M."/>
            <person name="Goldberg J."/>
            <person name="Griggs A."/>
            <person name="Gujja S."/>
            <person name="Heilman E.R."/>
            <person name="Heiman D."/>
            <person name="Hepburn T."/>
            <person name="Howarth C."/>
            <person name="Jen D."/>
            <person name="Larson L."/>
            <person name="Mehta T."/>
            <person name="Neiman D."/>
            <person name="Pearson M."/>
            <person name="Roberts A."/>
            <person name="Saif S."/>
            <person name="Shea T."/>
            <person name="Shenoy N."/>
            <person name="Sisk P."/>
            <person name="Stolte C."/>
            <person name="Sykes S."/>
            <person name="Walk T."/>
            <person name="White J."/>
            <person name="Yandava C."/>
            <person name="Haas B."/>
            <person name="Nusbaum C."/>
            <person name="Birren B."/>
        </authorList>
    </citation>
    <scope>NUCLEOTIDE SEQUENCE</scope>
    <source>
        <strain evidence="3">R3-111a-1</strain>
    </source>
</reference>
<dbReference type="STRING" id="644352.J3P673"/>
<evidence type="ECO:0000256" key="1">
    <source>
        <dbReference type="SAM" id="MobiDB-lite"/>
    </source>
</evidence>
<dbReference type="EnsemblFungi" id="EJT72147">
    <property type="protein sequence ID" value="EJT72147"/>
    <property type="gene ID" value="GGTG_09014"/>
</dbReference>
<reference evidence="5" key="1">
    <citation type="submission" date="2010-07" db="EMBL/GenBank/DDBJ databases">
        <title>The genome sequence of Gaeumannomyces graminis var. tritici strain R3-111a-1.</title>
        <authorList>
            <consortium name="The Broad Institute Genome Sequencing Platform"/>
            <person name="Ma L.-J."/>
            <person name="Dead R."/>
            <person name="Young S."/>
            <person name="Zeng Q."/>
            <person name="Koehrsen M."/>
            <person name="Alvarado L."/>
            <person name="Berlin A."/>
            <person name="Chapman S.B."/>
            <person name="Chen Z."/>
            <person name="Freedman E."/>
            <person name="Gellesch M."/>
            <person name="Goldberg J."/>
            <person name="Griggs A."/>
            <person name="Gujja S."/>
            <person name="Heilman E.R."/>
            <person name="Heiman D."/>
            <person name="Hepburn T."/>
            <person name="Howarth C."/>
            <person name="Jen D."/>
            <person name="Larson L."/>
            <person name="Mehta T."/>
            <person name="Neiman D."/>
            <person name="Pearson M."/>
            <person name="Roberts A."/>
            <person name="Saif S."/>
            <person name="Shea T."/>
            <person name="Shenoy N."/>
            <person name="Sisk P."/>
            <person name="Stolte C."/>
            <person name="Sykes S."/>
            <person name="Walk T."/>
            <person name="White J."/>
            <person name="Yandava C."/>
            <person name="Haas B."/>
            <person name="Nusbaum C."/>
            <person name="Birren B."/>
        </authorList>
    </citation>
    <scope>NUCLEOTIDE SEQUENCE [LARGE SCALE GENOMIC DNA]</scope>
    <source>
        <strain evidence="5">R3-111a-1</strain>
    </source>
</reference>
<keyword evidence="2" id="KW-1133">Transmembrane helix</keyword>
<dbReference type="GeneID" id="20349472"/>
<keyword evidence="2" id="KW-0472">Membrane</keyword>
<dbReference type="AlphaFoldDB" id="J3P673"/>
<name>J3P673_GAET3</name>
<dbReference type="eggNOG" id="ENOG502SM2G">
    <property type="taxonomic scope" value="Eukaryota"/>
</dbReference>
<feature type="transmembrane region" description="Helical" evidence="2">
    <location>
        <begin position="6"/>
        <end position="26"/>
    </location>
</feature>
<sequence length="350" mass="38466">MSFDILGPVSGVVTIVSFVLSFFPPAPKTPKNSSMRLGVGMNAAAEGNVPRVLVYNSDHANIGGYNPNKRFCSSNGWGGTTCYDRYEKVGRGQFVDLEIFQTSNQQPQYIMLEQVDNDGICLAYATHTWPDGNKFAWIGDWAETCGRHWYHSDVVIDNKSGKKTKCAWLDKDKTDGQGAVALHLYMPAFAPNFGAGKGKPANWYCGHKGLLHFLDKADEQLYMWRTSARSLPGRRSVDEGPEANQTAGGSVPVPPARVRSEAMATELIVSHDPAQSAADLCNSPYSFGPDFVSVPEQLACDMDSHTLWPLCSANVTGSCFDLDKKAPRIPSDSPQERELVSVYQKVTEWK</sequence>
<organism evidence="3">
    <name type="scientific">Gaeumannomyces tritici (strain R3-111a-1)</name>
    <name type="common">Wheat and barley take-all root rot fungus</name>
    <name type="synonym">Gaeumannomyces graminis var. tritici</name>
    <dbReference type="NCBI Taxonomy" id="644352"/>
    <lineage>
        <taxon>Eukaryota</taxon>
        <taxon>Fungi</taxon>
        <taxon>Dikarya</taxon>
        <taxon>Ascomycota</taxon>
        <taxon>Pezizomycotina</taxon>
        <taxon>Sordariomycetes</taxon>
        <taxon>Sordariomycetidae</taxon>
        <taxon>Magnaporthales</taxon>
        <taxon>Magnaporthaceae</taxon>
        <taxon>Gaeumannomyces</taxon>
    </lineage>
</organism>
<keyword evidence="2" id="KW-0812">Transmembrane</keyword>
<dbReference type="EMBL" id="GL385399">
    <property type="protein sequence ID" value="EJT72147.1"/>
    <property type="molecule type" value="Genomic_DNA"/>
</dbReference>
<protein>
    <submittedName>
        <fullName evidence="3 4">Uncharacterized protein</fullName>
    </submittedName>
</protein>
<dbReference type="HOGENOM" id="CLU_046577_0_0_1"/>
<dbReference type="VEuPathDB" id="FungiDB:GGTG_09014"/>
<gene>
    <name evidence="4" type="primary">20349472</name>
    <name evidence="3" type="ORF">GGTG_09014</name>
</gene>
<dbReference type="Proteomes" id="UP000006039">
    <property type="component" value="Unassembled WGS sequence"/>
</dbReference>
<proteinExistence type="predicted"/>
<dbReference type="OrthoDB" id="5365129at2759"/>
<evidence type="ECO:0000256" key="2">
    <source>
        <dbReference type="SAM" id="Phobius"/>
    </source>
</evidence>
<reference evidence="3" key="3">
    <citation type="submission" date="2010-09" db="EMBL/GenBank/DDBJ databases">
        <title>Annotation of Gaeumannomyces graminis var. tritici R3-111a-1.</title>
        <authorList>
            <consortium name="The Broad Institute Genome Sequencing Platform"/>
            <person name="Ma L.-J."/>
            <person name="Dead R."/>
            <person name="Young S.K."/>
            <person name="Zeng Q."/>
            <person name="Gargeya S."/>
            <person name="Fitzgerald M."/>
            <person name="Haas B."/>
            <person name="Abouelleil A."/>
            <person name="Alvarado L."/>
            <person name="Arachchi H.M."/>
            <person name="Berlin A."/>
            <person name="Brown A."/>
            <person name="Chapman S.B."/>
            <person name="Chen Z."/>
            <person name="Dunbar C."/>
            <person name="Freedman E."/>
            <person name="Gearin G."/>
            <person name="Gellesch M."/>
            <person name="Goldberg J."/>
            <person name="Griggs A."/>
            <person name="Gujja S."/>
            <person name="Heiman D."/>
            <person name="Howarth C."/>
            <person name="Larson L."/>
            <person name="Lui A."/>
            <person name="MacDonald P.J.P."/>
            <person name="Mehta T."/>
            <person name="Montmayeur A."/>
            <person name="Murphy C."/>
            <person name="Neiman D."/>
            <person name="Pearson M."/>
            <person name="Priest M."/>
            <person name="Roberts A."/>
            <person name="Saif S."/>
            <person name="Shea T."/>
            <person name="Shenoy N."/>
            <person name="Sisk P."/>
            <person name="Stolte C."/>
            <person name="Sykes S."/>
            <person name="Yandava C."/>
            <person name="Wortman J."/>
            <person name="Nusbaum C."/>
            <person name="Birren B."/>
        </authorList>
    </citation>
    <scope>NUCLEOTIDE SEQUENCE</scope>
    <source>
        <strain evidence="3">R3-111a-1</strain>
    </source>
</reference>
<evidence type="ECO:0000313" key="4">
    <source>
        <dbReference type="EnsemblFungi" id="EJT72147"/>
    </source>
</evidence>
<reference evidence="4" key="5">
    <citation type="submission" date="2018-04" db="UniProtKB">
        <authorList>
            <consortium name="EnsemblFungi"/>
        </authorList>
    </citation>
    <scope>IDENTIFICATION</scope>
    <source>
        <strain evidence="4">R3-111a-1</strain>
    </source>
</reference>
<accession>J3P673</accession>
<keyword evidence="5" id="KW-1185">Reference proteome</keyword>
<reference evidence="4" key="4">
    <citation type="journal article" date="2015" name="G3 (Bethesda)">
        <title>Genome sequences of three phytopathogenic species of the Magnaporthaceae family of fungi.</title>
        <authorList>
            <person name="Okagaki L.H."/>
            <person name="Nunes C.C."/>
            <person name="Sailsbery J."/>
            <person name="Clay B."/>
            <person name="Brown D."/>
            <person name="John T."/>
            <person name="Oh Y."/>
            <person name="Young N."/>
            <person name="Fitzgerald M."/>
            <person name="Haas B.J."/>
            <person name="Zeng Q."/>
            <person name="Young S."/>
            <person name="Adiconis X."/>
            <person name="Fan L."/>
            <person name="Levin J.Z."/>
            <person name="Mitchell T.K."/>
            <person name="Okubara P.A."/>
            <person name="Farman M.L."/>
            <person name="Kohn L.M."/>
            <person name="Birren B."/>
            <person name="Ma L.-J."/>
            <person name="Dean R.A."/>
        </authorList>
    </citation>
    <scope>NUCLEOTIDE SEQUENCE</scope>
    <source>
        <strain evidence="4">R3-111a-1</strain>
    </source>
</reference>
<evidence type="ECO:0000313" key="5">
    <source>
        <dbReference type="Proteomes" id="UP000006039"/>
    </source>
</evidence>
<dbReference type="RefSeq" id="XP_009225121.1">
    <property type="nucleotide sequence ID" value="XM_009226857.1"/>
</dbReference>